<reference evidence="2 3" key="1">
    <citation type="journal article" date="2015" name="Sci. Rep.">
        <title>The genome of Leishmania panamensis: insights into genomics of the L. (Viannia) subgenus.</title>
        <authorList>
            <person name="Llanes A."/>
            <person name="Restrepo C.M."/>
            <person name="Vecchio G.D."/>
            <person name="Anguizola F.J."/>
            <person name="Lleonart R."/>
        </authorList>
    </citation>
    <scope>NUCLEOTIDE SEQUENCE [LARGE SCALE GENOMIC DNA]</scope>
    <source>
        <strain evidence="2 3">MHOM/PA/94/PSC-1</strain>
    </source>
</reference>
<dbReference type="eggNOG" id="ENOG502S6R2">
    <property type="taxonomic scope" value="Eukaryota"/>
</dbReference>
<protein>
    <submittedName>
        <fullName evidence="2">Kinetoplastid-specific minicircle binding protein, putative</fullName>
    </submittedName>
</protein>
<evidence type="ECO:0000313" key="2">
    <source>
        <dbReference type="EMBL" id="AIO00232.1"/>
    </source>
</evidence>
<evidence type="ECO:0000313" key="3">
    <source>
        <dbReference type="Proteomes" id="UP000063063"/>
    </source>
</evidence>
<dbReference type="RefSeq" id="XP_010700889.1">
    <property type="nucleotide sequence ID" value="XM_010702587.1"/>
</dbReference>
<organism evidence="2 3">
    <name type="scientific">Leishmania panamensis</name>
    <dbReference type="NCBI Taxonomy" id="5679"/>
    <lineage>
        <taxon>Eukaryota</taxon>
        <taxon>Discoba</taxon>
        <taxon>Euglenozoa</taxon>
        <taxon>Kinetoplastea</taxon>
        <taxon>Metakinetoplastina</taxon>
        <taxon>Trypanosomatida</taxon>
        <taxon>Trypanosomatidae</taxon>
        <taxon>Leishmaniinae</taxon>
        <taxon>Leishmania</taxon>
        <taxon>Leishmania guyanensis species complex</taxon>
    </lineage>
</organism>
<gene>
    <name evidence="2" type="ORF">LPMP_292850</name>
</gene>
<dbReference type="Pfam" id="PF20054">
    <property type="entry name" value="Tc-38"/>
    <property type="match status" value="1"/>
</dbReference>
<dbReference type="AlphaFoldDB" id="A0A088SEN2"/>
<feature type="domain" description="Trypanosoma Tc-38 (p38) protein" evidence="1">
    <location>
        <begin position="235"/>
        <end position="291"/>
    </location>
</feature>
<name>A0A088SEN2_LEIPA</name>
<dbReference type="EMBL" id="CP009398">
    <property type="protein sequence ID" value="AIO00232.1"/>
    <property type="molecule type" value="Genomic_DNA"/>
</dbReference>
<accession>A0A088SEN2</accession>
<dbReference type="GeneID" id="22577048"/>
<proteinExistence type="predicted"/>
<dbReference type="OrthoDB" id="271829at2759"/>
<sequence length="310" mass="34172">MPNVPASLLNDVLGRPSPWWLSRLSSEARGALSGVDLLATTAQKIQLGRQIYGDGRSATESFCLRDAHGGFDMQTAEAQVILTHGRRLRQFSLNRGDVPLHVDLSDFLSCSGSSVTQVAEEAESLAERTRRNSYTSPFWFTKEQLEGHFWNSCTQHTTRCAPKSRKRVCEVYENPNMFVELGCGAGKTAPYANLDEFRSQSNAELSLFSCISFLRIFSPINVKTQRAFDACVEWRLRVECQQSGCWCSVWGSAEDYASCGFSILDGAIGVDIFDALGNPLFLVNALCTTAPLAVYASCYPSDSIINSDVD</sequence>
<keyword evidence="3" id="KW-1185">Reference proteome</keyword>
<dbReference type="VEuPathDB" id="TriTrypDB:LPMP_292850"/>
<evidence type="ECO:0000259" key="1">
    <source>
        <dbReference type="Pfam" id="PF20054"/>
    </source>
</evidence>
<dbReference type="Proteomes" id="UP000063063">
    <property type="component" value="Chromosome 29"/>
</dbReference>
<dbReference type="InterPro" id="IPR045399">
    <property type="entry name" value="Tc-38"/>
</dbReference>
<dbReference type="KEGG" id="lpan:LPMP_292850"/>
<dbReference type="VEuPathDB" id="TriTrypDB:LPAL13_030014600"/>